<protein>
    <submittedName>
        <fullName evidence="2">SAM-dependent methyltransferase</fullName>
    </submittedName>
</protein>
<reference evidence="2 3" key="1">
    <citation type="journal article" date="2013" name="Genome Biol.">
        <title>Genome of Acanthamoeba castellanii highlights extensive lateral gene transfer and early evolution of tyrosine kinase signaling.</title>
        <authorList>
            <person name="Clarke M."/>
            <person name="Lohan A.J."/>
            <person name="Liu B."/>
            <person name="Lagkouvardos I."/>
            <person name="Roy S."/>
            <person name="Zafar N."/>
            <person name="Bertelli C."/>
            <person name="Schilde C."/>
            <person name="Kianianmomeni A."/>
            <person name="Burglin T.R."/>
            <person name="Frech C."/>
            <person name="Turcotte B."/>
            <person name="Kopec K.O."/>
            <person name="Synnott J.M."/>
            <person name="Choo C."/>
            <person name="Paponov I."/>
            <person name="Finkler A."/>
            <person name="Soon Heng Tan C."/>
            <person name="Hutchins A.P."/>
            <person name="Weinmeier T."/>
            <person name="Rattei T."/>
            <person name="Chu J.S."/>
            <person name="Gimenez G."/>
            <person name="Irimia M."/>
            <person name="Rigden D.J."/>
            <person name="Fitzpatrick D.A."/>
            <person name="Lorenzo-Morales J."/>
            <person name="Bateman A."/>
            <person name="Chiu C.H."/>
            <person name="Tang P."/>
            <person name="Hegemann P."/>
            <person name="Fromm H."/>
            <person name="Raoult D."/>
            <person name="Greub G."/>
            <person name="Miranda-Saavedra D."/>
            <person name="Chen N."/>
            <person name="Nash P."/>
            <person name="Ginger M.L."/>
            <person name="Horn M."/>
            <person name="Schaap P."/>
            <person name="Caler L."/>
            <person name="Loftus B."/>
        </authorList>
    </citation>
    <scope>NUCLEOTIDE SEQUENCE [LARGE SCALE GENOMIC DNA]</scope>
    <source>
        <strain evidence="2 3">Neff</strain>
    </source>
</reference>
<feature type="region of interest" description="Disordered" evidence="1">
    <location>
        <begin position="1"/>
        <end position="75"/>
    </location>
</feature>
<dbReference type="PANTHER" id="PTHR36112">
    <property type="entry name" value="RIBOSOMAL RNA SMALL SUBUNIT METHYLTRANSFERASE J"/>
    <property type="match status" value="1"/>
</dbReference>
<proteinExistence type="inferred from homology"/>
<keyword evidence="2" id="KW-0489">Methyltransferase</keyword>
<keyword evidence="3" id="KW-1185">Reference proteome</keyword>
<dbReference type="AlphaFoldDB" id="L8H4K4"/>
<feature type="compositionally biased region" description="Polar residues" evidence="1">
    <location>
        <begin position="8"/>
        <end position="17"/>
    </location>
</feature>
<feature type="compositionally biased region" description="Low complexity" evidence="1">
    <location>
        <begin position="65"/>
        <end position="74"/>
    </location>
</feature>
<dbReference type="OMA" id="WIFASQG"/>
<dbReference type="HAMAP" id="MF_01523">
    <property type="entry name" value="16SrRNA_methyltr_J"/>
    <property type="match status" value="1"/>
</dbReference>
<evidence type="ECO:0000313" key="3">
    <source>
        <dbReference type="Proteomes" id="UP000011083"/>
    </source>
</evidence>
<gene>
    <name evidence="2" type="ORF">ACA1_115720</name>
</gene>
<evidence type="ECO:0000256" key="1">
    <source>
        <dbReference type="SAM" id="MobiDB-lite"/>
    </source>
</evidence>
<sequence length="342" mass="38303">MDTEELQIGSSVGQQPTVLEDEDEDEEFDTEDDVEEDDDDVNEEESEEEGAHQQKQKETEIHTQSEAPSSSLEAEALERVKQDIRARAERLARDLGLPFFAEPPSAQLSRQFEFLVEVAPHRVQVTQRKHAAPAKRMAPVYVDFVRGALAHRTKFGNDQRSPMARAVGVGKEPNLSVLDATGGLGKDAFVLASLGCRVTLVERNPVVHALLRDGLQRLRDADKGREWEANLQLVHADSTQYLLSLPVAERPDVIYIDPMYPHPKRRQKALTKIGMQLARALVGDDADANRLLEIAQQASAQVARKRVVVKRPKYVAEDPRASRAYKSPRTRFEVHDTALPPQ</sequence>
<name>L8H4K4_ACACF</name>
<dbReference type="PANTHER" id="PTHR36112:SF1">
    <property type="entry name" value="RIBOSOMAL RNA SMALL SUBUNIT METHYLTRANSFERASE J"/>
    <property type="match status" value="1"/>
</dbReference>
<dbReference type="GO" id="GO:0008990">
    <property type="term" value="F:rRNA (guanine-N2-)-methyltransferase activity"/>
    <property type="evidence" value="ECO:0007669"/>
    <property type="project" value="InterPro"/>
</dbReference>
<dbReference type="OrthoDB" id="47189at2759"/>
<feature type="compositionally biased region" description="Acidic residues" evidence="1">
    <location>
        <begin position="19"/>
        <end position="48"/>
    </location>
</feature>
<dbReference type="Pfam" id="PF04445">
    <property type="entry name" value="SAM_MT"/>
    <property type="match status" value="1"/>
</dbReference>
<dbReference type="GeneID" id="14920976"/>
<feature type="region of interest" description="Disordered" evidence="1">
    <location>
        <begin position="318"/>
        <end position="342"/>
    </location>
</feature>
<dbReference type="STRING" id="1257118.L8H4K4"/>
<organism evidence="2 3">
    <name type="scientific">Acanthamoeba castellanii (strain ATCC 30010 / Neff)</name>
    <dbReference type="NCBI Taxonomy" id="1257118"/>
    <lineage>
        <taxon>Eukaryota</taxon>
        <taxon>Amoebozoa</taxon>
        <taxon>Discosea</taxon>
        <taxon>Longamoebia</taxon>
        <taxon>Centramoebida</taxon>
        <taxon>Acanthamoebidae</taxon>
        <taxon>Acanthamoeba</taxon>
    </lineage>
</organism>
<dbReference type="Gene3D" id="3.40.50.150">
    <property type="entry name" value="Vaccinia Virus protein VP39"/>
    <property type="match status" value="1"/>
</dbReference>
<dbReference type="KEGG" id="acan:ACA1_115720"/>
<dbReference type="InterPro" id="IPR029063">
    <property type="entry name" value="SAM-dependent_MTases_sf"/>
</dbReference>
<dbReference type="CDD" id="cd02440">
    <property type="entry name" value="AdoMet_MTases"/>
    <property type="match status" value="1"/>
</dbReference>
<keyword evidence="2" id="KW-0808">Transferase</keyword>
<evidence type="ECO:0000313" key="2">
    <source>
        <dbReference type="EMBL" id="ELR20132.1"/>
    </source>
</evidence>
<feature type="compositionally biased region" description="Basic and acidic residues" evidence="1">
    <location>
        <begin position="49"/>
        <end position="63"/>
    </location>
</feature>
<dbReference type="RefSeq" id="XP_004342242.1">
    <property type="nucleotide sequence ID" value="XM_004342193.1"/>
</dbReference>
<dbReference type="EMBL" id="KB007926">
    <property type="protein sequence ID" value="ELR20132.1"/>
    <property type="molecule type" value="Genomic_DNA"/>
</dbReference>
<dbReference type="VEuPathDB" id="AmoebaDB:ACA1_115720"/>
<dbReference type="Proteomes" id="UP000011083">
    <property type="component" value="Unassembled WGS sequence"/>
</dbReference>
<dbReference type="SUPFAM" id="SSF53335">
    <property type="entry name" value="S-adenosyl-L-methionine-dependent methyltransferases"/>
    <property type="match status" value="1"/>
</dbReference>
<accession>L8H4K4</accession>
<dbReference type="InterPro" id="IPR007536">
    <property type="entry name" value="16SrRNA_methylTrfase_J"/>
</dbReference>